<feature type="chain" id="PRO_5045276319" description="Membrane fusion protein, Cu(I)/Ag(I) efflux system" evidence="3">
    <location>
        <begin position="32"/>
        <end position="427"/>
    </location>
</feature>
<accession>A0ABP8NCU9</accession>
<dbReference type="PANTHER" id="PTHR30097">
    <property type="entry name" value="CATION EFFLUX SYSTEM PROTEIN CUSB"/>
    <property type="match status" value="1"/>
</dbReference>
<dbReference type="Pfam" id="PF25954">
    <property type="entry name" value="Beta-barrel_RND_2"/>
    <property type="match status" value="1"/>
</dbReference>
<dbReference type="InterPro" id="IPR058790">
    <property type="entry name" value="BSH_CusB"/>
</dbReference>
<dbReference type="InterPro" id="IPR058649">
    <property type="entry name" value="CzcB_C"/>
</dbReference>
<keyword evidence="1" id="KW-0813">Transport</keyword>
<evidence type="ECO:0000313" key="7">
    <source>
        <dbReference type="EMBL" id="GAA4465205.1"/>
    </source>
</evidence>
<feature type="compositionally biased region" description="Basic and acidic residues" evidence="2">
    <location>
        <begin position="37"/>
        <end position="47"/>
    </location>
</feature>
<feature type="domain" description="CzcB-like C-terminal circularly permuted SH3-like" evidence="6">
    <location>
        <begin position="354"/>
        <end position="413"/>
    </location>
</feature>
<dbReference type="Gene3D" id="2.40.30.170">
    <property type="match status" value="1"/>
</dbReference>
<dbReference type="Pfam" id="PF25975">
    <property type="entry name" value="CzcB_C"/>
    <property type="match status" value="1"/>
</dbReference>
<dbReference type="InterPro" id="IPR058792">
    <property type="entry name" value="Beta-barrel_RND_2"/>
</dbReference>
<organism evidence="7 8">
    <name type="scientific">Nibrella saemangeumensis</name>
    <dbReference type="NCBI Taxonomy" id="1084526"/>
    <lineage>
        <taxon>Bacteria</taxon>
        <taxon>Pseudomonadati</taxon>
        <taxon>Bacteroidota</taxon>
        <taxon>Cytophagia</taxon>
        <taxon>Cytophagales</taxon>
        <taxon>Spirosomataceae</taxon>
        <taxon>Nibrella</taxon>
    </lineage>
</organism>
<reference evidence="8" key="1">
    <citation type="journal article" date="2019" name="Int. J. Syst. Evol. Microbiol.">
        <title>The Global Catalogue of Microorganisms (GCM) 10K type strain sequencing project: providing services to taxonomists for standard genome sequencing and annotation.</title>
        <authorList>
            <consortium name="The Broad Institute Genomics Platform"/>
            <consortium name="The Broad Institute Genome Sequencing Center for Infectious Disease"/>
            <person name="Wu L."/>
            <person name="Ma J."/>
        </authorList>
    </citation>
    <scope>NUCLEOTIDE SEQUENCE [LARGE SCALE GENOMIC DNA]</scope>
    <source>
        <strain evidence="8">JCM 17927</strain>
    </source>
</reference>
<evidence type="ECO:0000259" key="5">
    <source>
        <dbReference type="Pfam" id="PF25954"/>
    </source>
</evidence>
<feature type="signal peptide" evidence="3">
    <location>
        <begin position="1"/>
        <end position="31"/>
    </location>
</feature>
<proteinExistence type="predicted"/>
<evidence type="ECO:0000256" key="1">
    <source>
        <dbReference type="ARBA" id="ARBA00022448"/>
    </source>
</evidence>
<keyword evidence="3" id="KW-0732">Signal</keyword>
<evidence type="ECO:0000256" key="3">
    <source>
        <dbReference type="SAM" id="SignalP"/>
    </source>
</evidence>
<dbReference type="Pfam" id="PF25919">
    <property type="entry name" value="BSH_CusB"/>
    <property type="match status" value="1"/>
</dbReference>
<feature type="domain" description="CusB-like barrel-sandwich hybrid" evidence="4">
    <location>
        <begin position="111"/>
        <end position="205"/>
    </location>
</feature>
<keyword evidence="8" id="KW-1185">Reference proteome</keyword>
<gene>
    <name evidence="7" type="ORF">GCM10023189_45490</name>
</gene>
<dbReference type="PROSITE" id="PS51257">
    <property type="entry name" value="PROKAR_LIPOPROTEIN"/>
    <property type="match status" value="1"/>
</dbReference>
<protein>
    <recommendedName>
        <fullName evidence="9">Membrane fusion protein, Cu(I)/Ag(I) efflux system</fullName>
    </recommendedName>
</protein>
<dbReference type="EMBL" id="BAABHD010000078">
    <property type="protein sequence ID" value="GAA4465205.1"/>
    <property type="molecule type" value="Genomic_DNA"/>
</dbReference>
<evidence type="ECO:0000259" key="4">
    <source>
        <dbReference type="Pfam" id="PF25919"/>
    </source>
</evidence>
<dbReference type="PANTHER" id="PTHR30097:SF4">
    <property type="entry name" value="SLR6042 PROTEIN"/>
    <property type="match status" value="1"/>
</dbReference>
<feature type="region of interest" description="Disordered" evidence="2">
    <location>
        <begin position="37"/>
        <end position="65"/>
    </location>
</feature>
<dbReference type="RefSeq" id="WP_345247344.1">
    <property type="nucleotide sequence ID" value="NZ_BAABHD010000078.1"/>
</dbReference>
<evidence type="ECO:0008006" key="9">
    <source>
        <dbReference type="Google" id="ProtNLM"/>
    </source>
</evidence>
<dbReference type="InterPro" id="IPR051909">
    <property type="entry name" value="MFP_Cation_Efflux"/>
</dbReference>
<feature type="domain" description="CusB-like beta-barrel" evidence="5">
    <location>
        <begin position="281"/>
        <end position="345"/>
    </location>
</feature>
<sequence length="427" mass="46398">MKQSNPNRISVASWRLGLVLVVAVACWQCRAGDDTSKLHSEPAEHLGHQAPSQPAGHTKAPDSLGLAEVTDSPNRLVLSSQKTITVAGIGEATPLNLTGYIAIDPRRSRNVAIRVGGRIEKLYVRYAFQFVRKGEKLLDLYSPELSTYQDEYKYLLGAGADSTLLEISRKKLSLLGLSANQIRHIGEADRPVLTLSVYSPYTGYVIWDDTQKQAGPVMPAAANSQESMSGDMGSVNQNSSTPVYAKPAGRLREGSYVNAGETLFSINDLQTVWGILSPAPKQHQIQVNQPVTLTSELAPDKLIHTQIRYVEPVYQAGQKSVSVRTYLRNADGKLKVNSLLTGQIRSVATGQHWIPVSSVYDLGNRQVVWVVKGKAAGGKKQFEARQVVTGHRSGDQIEVKKGLSAGDEIALDAGYLTDSESLISLPQ</sequence>
<dbReference type="Proteomes" id="UP001501175">
    <property type="component" value="Unassembled WGS sequence"/>
</dbReference>
<evidence type="ECO:0000259" key="6">
    <source>
        <dbReference type="Pfam" id="PF25975"/>
    </source>
</evidence>
<evidence type="ECO:0000313" key="8">
    <source>
        <dbReference type="Proteomes" id="UP001501175"/>
    </source>
</evidence>
<comment type="caution">
    <text evidence="7">The sequence shown here is derived from an EMBL/GenBank/DDBJ whole genome shotgun (WGS) entry which is preliminary data.</text>
</comment>
<evidence type="ECO:0000256" key="2">
    <source>
        <dbReference type="SAM" id="MobiDB-lite"/>
    </source>
</evidence>
<dbReference type="Gene3D" id="2.40.420.20">
    <property type="match status" value="1"/>
</dbReference>
<name>A0ABP8NCU9_9BACT</name>